<feature type="transmembrane region" description="Helical" evidence="1">
    <location>
        <begin position="25"/>
        <end position="46"/>
    </location>
</feature>
<accession>A0A919VMQ1</accession>
<dbReference type="Proteomes" id="UP000681340">
    <property type="component" value="Unassembled WGS sequence"/>
</dbReference>
<organism evidence="2 3">
    <name type="scientific">Actinoplanes auranticolor</name>
    <dbReference type="NCBI Taxonomy" id="47988"/>
    <lineage>
        <taxon>Bacteria</taxon>
        <taxon>Bacillati</taxon>
        <taxon>Actinomycetota</taxon>
        <taxon>Actinomycetes</taxon>
        <taxon>Micromonosporales</taxon>
        <taxon>Micromonosporaceae</taxon>
        <taxon>Actinoplanes</taxon>
    </lineage>
</organism>
<proteinExistence type="predicted"/>
<keyword evidence="1" id="KW-0472">Membrane</keyword>
<keyword evidence="3" id="KW-1185">Reference proteome</keyword>
<dbReference type="EMBL" id="BOQL01000038">
    <property type="protein sequence ID" value="GIM71934.1"/>
    <property type="molecule type" value="Genomic_DNA"/>
</dbReference>
<evidence type="ECO:0000313" key="3">
    <source>
        <dbReference type="Proteomes" id="UP000681340"/>
    </source>
</evidence>
<dbReference type="AlphaFoldDB" id="A0A919VMQ1"/>
<keyword evidence="1" id="KW-1133">Transmembrane helix</keyword>
<comment type="caution">
    <text evidence="2">The sequence shown here is derived from an EMBL/GenBank/DDBJ whole genome shotgun (WGS) entry which is preliminary data.</text>
</comment>
<evidence type="ECO:0000256" key="1">
    <source>
        <dbReference type="SAM" id="Phobius"/>
    </source>
</evidence>
<evidence type="ECO:0000313" key="2">
    <source>
        <dbReference type="EMBL" id="GIM71934.1"/>
    </source>
</evidence>
<protein>
    <submittedName>
        <fullName evidence="2">Uncharacterized protein</fullName>
    </submittedName>
</protein>
<name>A0A919VMQ1_9ACTN</name>
<reference evidence="2" key="1">
    <citation type="submission" date="2021-03" db="EMBL/GenBank/DDBJ databases">
        <title>Whole genome shotgun sequence of Actinoplanes auranticolor NBRC 12245.</title>
        <authorList>
            <person name="Komaki H."/>
            <person name="Tamura T."/>
        </authorList>
    </citation>
    <scope>NUCLEOTIDE SEQUENCE</scope>
    <source>
        <strain evidence="2">NBRC 12245</strain>
    </source>
</reference>
<keyword evidence="1" id="KW-0812">Transmembrane</keyword>
<sequence length="53" mass="5335">MRTFIAGIAVLGVLTAGLGVFLTTGWIILVGASAVVIALVVGALTAPATRRQQ</sequence>
<gene>
    <name evidence="2" type="ORF">Aau02nite_48450</name>
</gene>